<dbReference type="EMBL" id="UPHL01000105">
    <property type="protein sequence ID" value="VAZ84905.1"/>
    <property type="molecule type" value="Genomic_DNA"/>
</dbReference>
<gene>
    <name evidence="1" type="ORF">LAUMK42_03733</name>
    <name evidence="2" type="ORF">LAUMK4_01913</name>
</gene>
<dbReference type="GeneID" id="66599703"/>
<comment type="caution">
    <text evidence="1">The sequence shown here is derived from an EMBL/GenBank/DDBJ whole genome shotgun (WGS) entry which is preliminary data.</text>
</comment>
<organism evidence="1 4">
    <name type="scientific">Mycobacterium persicum</name>
    <dbReference type="NCBI Taxonomy" id="1487726"/>
    <lineage>
        <taxon>Bacteria</taxon>
        <taxon>Bacillati</taxon>
        <taxon>Actinomycetota</taxon>
        <taxon>Actinomycetes</taxon>
        <taxon>Mycobacteriales</taxon>
        <taxon>Mycobacteriaceae</taxon>
        <taxon>Mycobacterium</taxon>
    </lineage>
</organism>
<sequence length="46" mass="4589">MDDEGFDGEQIGFDQGAGVLGAEGVLSLDVGLLLGGDDGEHIVVDG</sequence>
<accession>A0AB38UWF6</accession>
<proteinExistence type="predicted"/>
<dbReference type="Proteomes" id="UP000271464">
    <property type="component" value="Unassembled WGS sequence"/>
</dbReference>
<dbReference type="AlphaFoldDB" id="A0AB38UWF6"/>
<name>A0AB38UWF6_9MYCO</name>
<reference evidence="3 4" key="1">
    <citation type="submission" date="2018-09" db="EMBL/GenBank/DDBJ databases">
        <authorList>
            <person name="Tagini F."/>
        </authorList>
    </citation>
    <scope>NUCLEOTIDE SEQUENCE [LARGE SCALE GENOMIC DNA]</scope>
    <source>
        <strain evidence="2 3">MK4</strain>
        <strain evidence="1 4">MK42</strain>
    </source>
</reference>
<evidence type="ECO:0000313" key="4">
    <source>
        <dbReference type="Proteomes" id="UP000279331"/>
    </source>
</evidence>
<keyword evidence="3" id="KW-1185">Reference proteome</keyword>
<evidence type="ECO:0000313" key="1">
    <source>
        <dbReference type="EMBL" id="VAZ84905.1"/>
    </source>
</evidence>
<evidence type="ECO:0000313" key="2">
    <source>
        <dbReference type="EMBL" id="VAZ91844.1"/>
    </source>
</evidence>
<dbReference type="RefSeq" id="WP_158006287.1">
    <property type="nucleotide sequence ID" value="NZ_CADEAW010000195.1"/>
</dbReference>
<dbReference type="Proteomes" id="UP000279331">
    <property type="component" value="Unassembled WGS sequence"/>
</dbReference>
<evidence type="ECO:0000313" key="3">
    <source>
        <dbReference type="Proteomes" id="UP000271464"/>
    </source>
</evidence>
<dbReference type="EMBL" id="UPHM01000039">
    <property type="protein sequence ID" value="VAZ91844.1"/>
    <property type="molecule type" value="Genomic_DNA"/>
</dbReference>
<protein>
    <submittedName>
        <fullName evidence="1">Uncharacterized protein</fullName>
    </submittedName>
</protein>